<dbReference type="OrthoDB" id="7853490at2"/>
<name>A0A3G8GV20_9BURK</name>
<dbReference type="RefSeq" id="WP_124682093.1">
    <property type="nucleotide sequence ID" value="NZ_CP033968.1"/>
</dbReference>
<dbReference type="EMBL" id="CP033968">
    <property type="protein sequence ID" value="AZG11954.1"/>
    <property type="molecule type" value="Genomic_DNA"/>
</dbReference>
<gene>
    <name evidence="1" type="ORF">EHF44_00230</name>
</gene>
<dbReference type="KEGG" id="cpau:EHF44_00230"/>
<dbReference type="AlphaFoldDB" id="A0A3G8GV20"/>
<sequence>MKEDILEQMVDEYLQHKGYFTQHNLKFRPAKDHVDYVAQADAVHSDVDVIGIHPLMQGPERVVVVSCKSWQQGFSPQYWSDAIAKNKKVNGREAWLAFRELARPKWAQAFRAEVERATGAKAFTYVTAVTRLTAQADRTAWEQHPEFRQSLNGNPIRILTFDDMLSELFPTINQTVASSQLGRLLQLIKASGWALASRNENGPSLV</sequence>
<keyword evidence="1" id="KW-0614">Plasmid</keyword>
<accession>A0A3G8GV20</accession>
<geneLocation type="plasmid" evidence="1">
    <name>unnamed1</name>
</geneLocation>
<proteinExistence type="predicted"/>
<evidence type="ECO:0008006" key="3">
    <source>
        <dbReference type="Google" id="ProtNLM"/>
    </source>
</evidence>
<evidence type="ECO:0000313" key="1">
    <source>
        <dbReference type="EMBL" id="AZG11954.1"/>
    </source>
</evidence>
<reference evidence="2" key="1">
    <citation type="submission" date="2018-11" db="EMBL/GenBank/DDBJ databases">
        <title>FDA dAtabase for Regulatory Grade micrObial Sequences (FDA-ARGOS): Supporting development and validation of Infectious Disease Dx tests.</title>
        <authorList>
            <person name="Goldberg B."/>
            <person name="Campos J."/>
            <person name="Tallon L."/>
            <person name="Sadzewicz L."/>
            <person name="Zhao X."/>
            <person name="Vavikolanu K."/>
            <person name="Mehta A."/>
            <person name="Aluvathingal J."/>
            <person name="Nadendla S."/>
            <person name="Geyer C."/>
            <person name="Nandy P."/>
            <person name="Yan Y."/>
            <person name="Sichtig H."/>
        </authorList>
    </citation>
    <scope>NUCLEOTIDE SEQUENCE [LARGE SCALE GENOMIC DNA]</scope>
    <source>
        <strain evidence="2">FDAARGOS_614</strain>
        <plasmid evidence="2">unnamed1</plasmid>
    </source>
</reference>
<protein>
    <recommendedName>
        <fullName evidence="3">NERD domain-containing protein</fullName>
    </recommendedName>
</protein>
<evidence type="ECO:0000313" key="2">
    <source>
        <dbReference type="Proteomes" id="UP000270411"/>
    </source>
</evidence>
<dbReference type="Proteomes" id="UP000270411">
    <property type="component" value="Plasmid unnamed1"/>
</dbReference>
<organism evidence="1 2">
    <name type="scientific">Cupriavidus pauculus</name>
    <dbReference type="NCBI Taxonomy" id="82633"/>
    <lineage>
        <taxon>Bacteria</taxon>
        <taxon>Pseudomonadati</taxon>
        <taxon>Pseudomonadota</taxon>
        <taxon>Betaproteobacteria</taxon>
        <taxon>Burkholderiales</taxon>
        <taxon>Burkholderiaceae</taxon>
        <taxon>Cupriavidus</taxon>
    </lineage>
</organism>